<dbReference type="KEGG" id="daur:Daura_43555"/>
<name>A0A9Q9IH92_9ACTN</name>
<dbReference type="AlphaFoldDB" id="A0A9Q9IH92"/>
<protein>
    <recommendedName>
        <fullName evidence="1">DUF7718 domain-containing protein</fullName>
    </recommendedName>
</protein>
<dbReference type="RefSeq" id="WP_156089895.1">
    <property type="nucleotide sequence ID" value="NZ_CP073767.1"/>
</dbReference>
<dbReference type="InterPro" id="IPR056135">
    <property type="entry name" value="DUF7718"/>
</dbReference>
<accession>A0A9Q9IH92</accession>
<dbReference type="OrthoDB" id="4774763at2"/>
<keyword evidence="3" id="KW-1185">Reference proteome</keyword>
<proteinExistence type="predicted"/>
<dbReference type="Pfam" id="PF24839">
    <property type="entry name" value="DUF7718"/>
    <property type="match status" value="1"/>
</dbReference>
<sequence length="146" mass="17075">MGKTKGRPRKNDLVDMSIIPEQRTYSPPPPEACEETTVPIRLPEPGHELRVRCAMYRGQVVDFAIIQIARVDGDWVNVAKIDCDRGVVHRHQYERDTGVDLWDHRPLCEIPPDHGWEVVDRWYDEALQMMEDEWEDNLRRWNGDAA</sequence>
<evidence type="ECO:0000313" key="3">
    <source>
        <dbReference type="Proteomes" id="UP001058003"/>
    </source>
</evidence>
<evidence type="ECO:0000313" key="2">
    <source>
        <dbReference type="EMBL" id="UWZ53359.1"/>
    </source>
</evidence>
<feature type="domain" description="DUF7718" evidence="1">
    <location>
        <begin position="41"/>
        <end position="98"/>
    </location>
</feature>
<gene>
    <name evidence="2" type="ORF">Daura_43555</name>
</gene>
<reference evidence="2" key="1">
    <citation type="submission" date="2021-04" db="EMBL/GenBank/DDBJ databases">
        <title>Dactylosporangium aurantiacum NRRL B-8018 full assembly.</title>
        <authorList>
            <person name="Hartkoorn R.C."/>
            <person name="Beaudoing E."/>
            <person name="Hot D."/>
        </authorList>
    </citation>
    <scope>NUCLEOTIDE SEQUENCE</scope>
    <source>
        <strain evidence="2">NRRL B-8018</strain>
    </source>
</reference>
<dbReference type="Proteomes" id="UP001058003">
    <property type="component" value="Chromosome"/>
</dbReference>
<evidence type="ECO:0000259" key="1">
    <source>
        <dbReference type="Pfam" id="PF24839"/>
    </source>
</evidence>
<organism evidence="2 3">
    <name type="scientific">Dactylosporangium aurantiacum</name>
    <dbReference type="NCBI Taxonomy" id="35754"/>
    <lineage>
        <taxon>Bacteria</taxon>
        <taxon>Bacillati</taxon>
        <taxon>Actinomycetota</taxon>
        <taxon>Actinomycetes</taxon>
        <taxon>Micromonosporales</taxon>
        <taxon>Micromonosporaceae</taxon>
        <taxon>Dactylosporangium</taxon>
    </lineage>
</organism>
<dbReference type="EMBL" id="CP073767">
    <property type="protein sequence ID" value="UWZ53359.1"/>
    <property type="molecule type" value="Genomic_DNA"/>
</dbReference>